<dbReference type="EMBL" id="JAIWYP010000002">
    <property type="protein sequence ID" value="KAH3869446.1"/>
    <property type="molecule type" value="Genomic_DNA"/>
</dbReference>
<name>A0A9D4RI45_DREPO</name>
<organism evidence="1 2">
    <name type="scientific">Dreissena polymorpha</name>
    <name type="common">Zebra mussel</name>
    <name type="synonym">Mytilus polymorpha</name>
    <dbReference type="NCBI Taxonomy" id="45954"/>
    <lineage>
        <taxon>Eukaryota</taxon>
        <taxon>Metazoa</taxon>
        <taxon>Spiralia</taxon>
        <taxon>Lophotrochozoa</taxon>
        <taxon>Mollusca</taxon>
        <taxon>Bivalvia</taxon>
        <taxon>Autobranchia</taxon>
        <taxon>Heteroconchia</taxon>
        <taxon>Euheterodonta</taxon>
        <taxon>Imparidentia</taxon>
        <taxon>Neoheterodontei</taxon>
        <taxon>Myida</taxon>
        <taxon>Dreissenoidea</taxon>
        <taxon>Dreissenidae</taxon>
        <taxon>Dreissena</taxon>
    </lineage>
</organism>
<dbReference type="AlphaFoldDB" id="A0A9D4RI45"/>
<keyword evidence="2" id="KW-1185">Reference proteome</keyword>
<evidence type="ECO:0000313" key="1">
    <source>
        <dbReference type="EMBL" id="KAH3869446.1"/>
    </source>
</evidence>
<dbReference type="Proteomes" id="UP000828390">
    <property type="component" value="Unassembled WGS sequence"/>
</dbReference>
<comment type="caution">
    <text evidence="1">The sequence shown here is derived from an EMBL/GenBank/DDBJ whole genome shotgun (WGS) entry which is preliminary data.</text>
</comment>
<gene>
    <name evidence="1" type="ORF">DPMN_032613</name>
</gene>
<proteinExistence type="predicted"/>
<reference evidence="1" key="1">
    <citation type="journal article" date="2019" name="bioRxiv">
        <title>The Genome of the Zebra Mussel, Dreissena polymorpha: A Resource for Invasive Species Research.</title>
        <authorList>
            <person name="McCartney M.A."/>
            <person name="Auch B."/>
            <person name="Kono T."/>
            <person name="Mallez S."/>
            <person name="Zhang Y."/>
            <person name="Obille A."/>
            <person name="Becker A."/>
            <person name="Abrahante J.E."/>
            <person name="Garbe J."/>
            <person name="Badalamenti J.P."/>
            <person name="Herman A."/>
            <person name="Mangelson H."/>
            <person name="Liachko I."/>
            <person name="Sullivan S."/>
            <person name="Sone E.D."/>
            <person name="Koren S."/>
            <person name="Silverstein K.A.T."/>
            <person name="Beckman K.B."/>
            <person name="Gohl D.M."/>
        </authorList>
    </citation>
    <scope>NUCLEOTIDE SEQUENCE</scope>
    <source>
        <strain evidence="1">Duluth1</strain>
        <tissue evidence="1">Whole animal</tissue>
    </source>
</reference>
<protein>
    <submittedName>
        <fullName evidence="1">Uncharacterized protein</fullName>
    </submittedName>
</protein>
<accession>A0A9D4RI45</accession>
<reference evidence="1" key="2">
    <citation type="submission" date="2020-11" db="EMBL/GenBank/DDBJ databases">
        <authorList>
            <person name="McCartney M.A."/>
            <person name="Auch B."/>
            <person name="Kono T."/>
            <person name="Mallez S."/>
            <person name="Becker A."/>
            <person name="Gohl D.M."/>
            <person name="Silverstein K.A.T."/>
            <person name="Koren S."/>
            <person name="Bechman K.B."/>
            <person name="Herman A."/>
            <person name="Abrahante J.E."/>
            <person name="Garbe J."/>
        </authorList>
    </citation>
    <scope>NUCLEOTIDE SEQUENCE</scope>
    <source>
        <strain evidence="1">Duluth1</strain>
        <tissue evidence="1">Whole animal</tissue>
    </source>
</reference>
<evidence type="ECO:0000313" key="2">
    <source>
        <dbReference type="Proteomes" id="UP000828390"/>
    </source>
</evidence>
<sequence length="81" mass="9112">MCHYGVSTSTILIRVHTVSLKIQNDLVNFSDYKRALGKTYAIPCHGVPLADSEEIAFFGPSGFVFQYRSIINERVDFSVLK</sequence>